<dbReference type="EMBL" id="JANYMP010000024">
    <property type="protein sequence ID" value="MCS7482550.1"/>
    <property type="molecule type" value="Genomic_DNA"/>
</dbReference>
<dbReference type="AlphaFoldDB" id="A0A9X3AK89"/>
<gene>
    <name evidence="1" type="ORF">NZH93_37375</name>
</gene>
<name>A0A9X3AK89_9PSEU</name>
<comment type="caution">
    <text evidence="1">The sequence shown here is derived from an EMBL/GenBank/DDBJ whole genome shotgun (WGS) entry which is preliminary data.</text>
</comment>
<dbReference type="RefSeq" id="WP_259628014.1">
    <property type="nucleotide sequence ID" value="NZ_JANYMP010000024.1"/>
</dbReference>
<sequence>MDHDTSRSDPVDMDLSHEHVRRRMLTEGPVGEWNTLPGTHTALMYDFVRFAPDGTGETYRDSLLGGETFEHFTWSVVAPGHLVCVVVEDSEEEAEPENVGFRFEEQNSDVGTFWVMRDPDWDGFWNFVQAVVPRRSR</sequence>
<proteinExistence type="predicted"/>
<reference evidence="1" key="1">
    <citation type="submission" date="2022-08" db="EMBL/GenBank/DDBJ databases">
        <authorList>
            <person name="Tistechok S."/>
            <person name="Samborskyy M."/>
            <person name="Roman I."/>
        </authorList>
    </citation>
    <scope>NUCLEOTIDE SEQUENCE</scope>
    <source>
        <strain evidence="1">DSM 103496</strain>
    </source>
</reference>
<dbReference type="Proteomes" id="UP001141259">
    <property type="component" value="Unassembled WGS sequence"/>
</dbReference>
<organism evidence="1 2">
    <name type="scientific">Umezawaea endophytica</name>
    <dbReference type="NCBI Taxonomy" id="1654476"/>
    <lineage>
        <taxon>Bacteria</taxon>
        <taxon>Bacillati</taxon>
        <taxon>Actinomycetota</taxon>
        <taxon>Actinomycetes</taxon>
        <taxon>Pseudonocardiales</taxon>
        <taxon>Pseudonocardiaceae</taxon>
        <taxon>Umezawaea</taxon>
    </lineage>
</organism>
<protein>
    <submittedName>
        <fullName evidence="1">Uncharacterized protein</fullName>
    </submittedName>
</protein>
<keyword evidence="2" id="KW-1185">Reference proteome</keyword>
<evidence type="ECO:0000313" key="2">
    <source>
        <dbReference type="Proteomes" id="UP001141259"/>
    </source>
</evidence>
<accession>A0A9X3AK89</accession>
<evidence type="ECO:0000313" key="1">
    <source>
        <dbReference type="EMBL" id="MCS7482550.1"/>
    </source>
</evidence>